<keyword evidence="1" id="KW-0812">Transmembrane</keyword>
<gene>
    <name evidence="2" type="ORF">MPLG2_1690</name>
</gene>
<feature type="transmembrane region" description="Helical" evidence="1">
    <location>
        <begin position="12"/>
        <end position="31"/>
    </location>
</feature>
<keyword evidence="1" id="KW-0472">Membrane</keyword>
<dbReference type="Proteomes" id="UP000238164">
    <property type="component" value="Chromosome 1"/>
</dbReference>
<reference evidence="2 3" key="1">
    <citation type="submission" date="2018-02" db="EMBL/GenBank/DDBJ databases">
        <authorList>
            <person name="Cohen D.B."/>
            <person name="Kent A.D."/>
        </authorList>
    </citation>
    <scope>NUCLEOTIDE SEQUENCE [LARGE SCALE GENOMIC DNA]</scope>
    <source>
        <strain evidence="2">1</strain>
    </source>
</reference>
<keyword evidence="3" id="KW-1185">Reference proteome</keyword>
<dbReference type="EMBL" id="LT985188">
    <property type="protein sequence ID" value="SPD86726.1"/>
    <property type="molecule type" value="Genomic_DNA"/>
</dbReference>
<protein>
    <recommendedName>
        <fullName evidence="4">DUF1361 domain-containing protein</fullName>
    </recommendedName>
</protein>
<organism evidence="2 3">
    <name type="scientific">Micropruina glycogenica</name>
    <dbReference type="NCBI Taxonomy" id="75385"/>
    <lineage>
        <taxon>Bacteria</taxon>
        <taxon>Bacillati</taxon>
        <taxon>Actinomycetota</taxon>
        <taxon>Actinomycetes</taxon>
        <taxon>Propionibacteriales</taxon>
        <taxon>Nocardioidaceae</taxon>
        <taxon>Micropruina</taxon>
    </lineage>
</organism>
<name>A0A2N9JH54_9ACTN</name>
<evidence type="ECO:0000313" key="3">
    <source>
        <dbReference type="Proteomes" id="UP000238164"/>
    </source>
</evidence>
<evidence type="ECO:0008006" key="4">
    <source>
        <dbReference type="Google" id="ProtNLM"/>
    </source>
</evidence>
<dbReference type="OrthoDB" id="4540541at2"/>
<sequence>MSTLRVPLRLTIGLAGATVVAIGALATRMALTGTPRYGFLSWNLFLAWLPYLAAVAATLVAGTGRRGVLPLGTLWLLFWPNAPYIVTDVVHLRRPGVTVTWVEVTLIALFAATGLALGLASLVLMQRVVAVRYGSTAGVALVALALPLGAIGIYLGRVHRFNSWDVLADPFALMRTVAFDLSGPFSMPVMAALITAMTCGLAVAYALAWRVGQASDARISSRGPESRSRRRR</sequence>
<proteinExistence type="predicted"/>
<feature type="transmembrane region" description="Helical" evidence="1">
    <location>
        <begin position="37"/>
        <end position="61"/>
    </location>
</feature>
<feature type="transmembrane region" description="Helical" evidence="1">
    <location>
        <begin position="137"/>
        <end position="156"/>
    </location>
</feature>
<dbReference type="Pfam" id="PF07099">
    <property type="entry name" value="DUF1361"/>
    <property type="match status" value="1"/>
</dbReference>
<accession>A0A2N9JH54</accession>
<dbReference type="RefSeq" id="WP_105185622.1">
    <property type="nucleotide sequence ID" value="NZ_BAAAGO010000039.1"/>
</dbReference>
<feature type="transmembrane region" description="Helical" evidence="1">
    <location>
        <begin position="68"/>
        <end position="86"/>
    </location>
</feature>
<evidence type="ECO:0000256" key="1">
    <source>
        <dbReference type="SAM" id="Phobius"/>
    </source>
</evidence>
<dbReference type="InterPro" id="IPR009793">
    <property type="entry name" value="DUF1361"/>
</dbReference>
<keyword evidence="1" id="KW-1133">Transmembrane helix</keyword>
<feature type="transmembrane region" description="Helical" evidence="1">
    <location>
        <begin position="106"/>
        <end position="125"/>
    </location>
</feature>
<dbReference type="KEGG" id="mgg:MPLG2_1690"/>
<feature type="transmembrane region" description="Helical" evidence="1">
    <location>
        <begin position="189"/>
        <end position="208"/>
    </location>
</feature>
<evidence type="ECO:0000313" key="2">
    <source>
        <dbReference type="EMBL" id="SPD86726.1"/>
    </source>
</evidence>
<dbReference type="AlphaFoldDB" id="A0A2N9JH54"/>